<proteinExistence type="predicted"/>
<sequence>MTELEKKIITSTKDGSFLDVIYDEYIQSLRNKSDLSTTLIRLHNSGAINLVKEFKALNNDENKPEFFLTRSILKDVLPLIDASVKELSDCIKDLTLKAGKDMASHTLLAPFVEFLTKDVIRVDELLKQELSEIDEDFDFISAALIAGFKIDNKTFFEKAIELLNHDNTIIIQRAIYTLGRFDFKNDSRLAETAIKEIMDNNTNLTDEKVLAVQIRTLIILVASFNQHESYLKKFLENKNNVDHPLFIHNIAQELDYNSKNLSESTQQLLFSFFKNLDSKKTGTIEHIDWYIYNKISTSDHTNLSHLFEYLIDNNNDSFNIRMLHHSIQELQDSKHKKLLSEIITRWFLRRQVKYCVSAFDLVNNSTDHQIELTFDINQIKQEDLVYLVNKSIGWFDLNPKTSLSLILSLIPRCTENKMRIIEEYVLKFVALNFPTQTKEFLEEKLTSNDSNVEAFCENIINKLENYFEQINTHQNIKELRPSNRHRVYYRNYEQKLFEDAMSKSNKNSLVDLLFPKKVVTLYGNKFIHKHEDVNGNVIRQVTPFSKLSHSIEYPNLASLTPHTLDYYLRVLKLEGLNQ</sequence>
<dbReference type="STRING" id="1123034.GCA_000685805_02347"/>
<dbReference type="EMBL" id="UGVC01000001">
    <property type="protein sequence ID" value="SUD89910.1"/>
    <property type="molecule type" value="Genomic_DNA"/>
</dbReference>
<dbReference type="AlphaFoldDB" id="A0A379LH44"/>
<accession>A0A379LH44</accession>
<name>A0A379LH44_9GAMM</name>
<keyword evidence="2" id="KW-1185">Reference proteome</keyword>
<dbReference type="RefSeq" id="WP_028859793.1">
    <property type="nucleotide sequence ID" value="NZ_CAJHAQ010000001.1"/>
</dbReference>
<dbReference type="Proteomes" id="UP000254123">
    <property type="component" value="Unassembled WGS sequence"/>
</dbReference>
<reference evidence="1 2" key="1">
    <citation type="submission" date="2018-06" db="EMBL/GenBank/DDBJ databases">
        <authorList>
            <consortium name="Pathogen Informatics"/>
            <person name="Doyle S."/>
        </authorList>
    </citation>
    <scope>NUCLEOTIDE SEQUENCE [LARGE SCALE GENOMIC DNA]</scope>
    <source>
        <strain evidence="1 2">NCTC10526</strain>
    </source>
</reference>
<organism evidence="1 2">
    <name type="scientific">Psychrobacter phenylpyruvicus</name>
    <dbReference type="NCBI Taxonomy" id="29432"/>
    <lineage>
        <taxon>Bacteria</taxon>
        <taxon>Pseudomonadati</taxon>
        <taxon>Pseudomonadota</taxon>
        <taxon>Gammaproteobacteria</taxon>
        <taxon>Moraxellales</taxon>
        <taxon>Moraxellaceae</taxon>
        <taxon>Psychrobacter</taxon>
    </lineage>
</organism>
<gene>
    <name evidence="1" type="ORF">NCTC10526_00217</name>
</gene>
<evidence type="ECO:0000313" key="1">
    <source>
        <dbReference type="EMBL" id="SUD89910.1"/>
    </source>
</evidence>
<protein>
    <submittedName>
        <fullName evidence="1">Uncharacterized protein</fullName>
    </submittedName>
</protein>
<evidence type="ECO:0000313" key="2">
    <source>
        <dbReference type="Proteomes" id="UP000254123"/>
    </source>
</evidence>